<dbReference type="Proteomes" id="UP001458880">
    <property type="component" value="Unassembled WGS sequence"/>
</dbReference>
<keyword evidence="2" id="KW-1185">Reference proteome</keyword>
<evidence type="ECO:0000313" key="1">
    <source>
        <dbReference type="EMBL" id="KAK9727704.1"/>
    </source>
</evidence>
<protein>
    <submittedName>
        <fullName evidence="1">Uncharacterized protein</fullName>
    </submittedName>
</protein>
<name>A0AAW1L3K5_POPJA</name>
<reference evidence="1 2" key="1">
    <citation type="journal article" date="2024" name="BMC Genomics">
        <title>De novo assembly and annotation of Popillia japonica's genome with initial clues to its potential as an invasive pest.</title>
        <authorList>
            <person name="Cucini C."/>
            <person name="Boschi S."/>
            <person name="Funari R."/>
            <person name="Cardaioli E."/>
            <person name="Iannotti N."/>
            <person name="Marturano G."/>
            <person name="Paoli F."/>
            <person name="Bruttini M."/>
            <person name="Carapelli A."/>
            <person name="Frati F."/>
            <person name="Nardi F."/>
        </authorList>
    </citation>
    <scope>NUCLEOTIDE SEQUENCE [LARGE SCALE GENOMIC DNA]</scope>
    <source>
        <strain evidence="1">DMR45628</strain>
    </source>
</reference>
<proteinExistence type="predicted"/>
<dbReference type="EMBL" id="JASPKY010000176">
    <property type="protein sequence ID" value="KAK9727704.1"/>
    <property type="molecule type" value="Genomic_DNA"/>
</dbReference>
<organism evidence="1 2">
    <name type="scientific">Popillia japonica</name>
    <name type="common">Japanese beetle</name>
    <dbReference type="NCBI Taxonomy" id="7064"/>
    <lineage>
        <taxon>Eukaryota</taxon>
        <taxon>Metazoa</taxon>
        <taxon>Ecdysozoa</taxon>
        <taxon>Arthropoda</taxon>
        <taxon>Hexapoda</taxon>
        <taxon>Insecta</taxon>
        <taxon>Pterygota</taxon>
        <taxon>Neoptera</taxon>
        <taxon>Endopterygota</taxon>
        <taxon>Coleoptera</taxon>
        <taxon>Polyphaga</taxon>
        <taxon>Scarabaeiformia</taxon>
        <taxon>Scarabaeidae</taxon>
        <taxon>Rutelinae</taxon>
        <taxon>Popillia</taxon>
    </lineage>
</organism>
<comment type="caution">
    <text evidence="1">The sequence shown here is derived from an EMBL/GenBank/DDBJ whole genome shotgun (WGS) entry which is preliminary data.</text>
</comment>
<gene>
    <name evidence="1" type="ORF">QE152_g19047</name>
</gene>
<evidence type="ECO:0000313" key="2">
    <source>
        <dbReference type="Proteomes" id="UP001458880"/>
    </source>
</evidence>
<accession>A0AAW1L3K5</accession>
<dbReference type="AlphaFoldDB" id="A0AAW1L3K5"/>
<sequence length="91" mass="10357">MNVFHAKLENLKKEVLVNELSSVCSFTVRCQEEASCNPEFLSCNLESLFSVCSFTVRCQEEASCNPEFLSCNLESLFRNAESLFWNECVPC</sequence>